<feature type="domain" description="Phosphoesterase HXTX" evidence="3">
    <location>
        <begin position="10"/>
        <end position="86"/>
    </location>
</feature>
<gene>
    <name evidence="4" type="primary">thpR</name>
    <name evidence="4" type="ORF">ORV05_22235</name>
</gene>
<dbReference type="Pfam" id="PF02834">
    <property type="entry name" value="LigT_PEase"/>
    <property type="match status" value="1"/>
</dbReference>
<feature type="active site" description="Proton acceptor" evidence="2">
    <location>
        <position position="114"/>
    </location>
</feature>
<dbReference type="PANTHER" id="PTHR35561">
    <property type="entry name" value="RNA 2',3'-CYCLIC PHOSPHODIESTERASE"/>
    <property type="match status" value="1"/>
</dbReference>
<comment type="catalytic activity">
    <reaction evidence="2">
        <text>a 3'-end 2',3'-cyclophospho-ribonucleotide-RNA + H2O = a 3'-end 2'-phospho-ribonucleotide-RNA + H(+)</text>
        <dbReference type="Rhea" id="RHEA:11828"/>
        <dbReference type="Rhea" id="RHEA-COMP:10464"/>
        <dbReference type="Rhea" id="RHEA-COMP:17353"/>
        <dbReference type="ChEBI" id="CHEBI:15377"/>
        <dbReference type="ChEBI" id="CHEBI:15378"/>
        <dbReference type="ChEBI" id="CHEBI:83064"/>
        <dbReference type="ChEBI" id="CHEBI:173113"/>
        <dbReference type="EC" id="3.1.4.58"/>
    </reaction>
</comment>
<reference evidence="4" key="1">
    <citation type="submission" date="2022-11" db="EMBL/GenBank/DDBJ databases">
        <authorList>
            <person name="Mo P."/>
        </authorList>
    </citation>
    <scope>NUCLEOTIDE SEQUENCE</scope>
    <source>
        <strain evidence="4">HUAS 11-8</strain>
    </source>
</reference>
<comment type="similarity">
    <text evidence="2">Belongs to the 2H phosphoesterase superfamily. ThpR family.</text>
</comment>
<keyword evidence="1 2" id="KW-0378">Hydrolase</keyword>
<evidence type="ECO:0000256" key="1">
    <source>
        <dbReference type="ARBA" id="ARBA00022801"/>
    </source>
</evidence>
<dbReference type="EC" id="3.1.4.58" evidence="2"/>
<evidence type="ECO:0000259" key="3">
    <source>
        <dbReference type="Pfam" id="PF02834"/>
    </source>
</evidence>
<feature type="active site" description="Proton donor" evidence="2">
    <location>
        <position position="40"/>
    </location>
</feature>
<dbReference type="NCBIfam" id="TIGR02258">
    <property type="entry name" value="2_5_ligase"/>
    <property type="match status" value="1"/>
</dbReference>
<dbReference type="PANTHER" id="PTHR35561:SF1">
    <property type="entry name" value="RNA 2',3'-CYCLIC PHOSPHODIESTERASE"/>
    <property type="match status" value="1"/>
</dbReference>
<dbReference type="Proteomes" id="UP001163203">
    <property type="component" value="Chromosome"/>
</dbReference>
<name>A0ABY7AYN2_9PSEU</name>
<organism evidence="4 5">
    <name type="scientific">Amycolatopsis cynarae</name>
    <dbReference type="NCBI Taxonomy" id="2995223"/>
    <lineage>
        <taxon>Bacteria</taxon>
        <taxon>Bacillati</taxon>
        <taxon>Actinomycetota</taxon>
        <taxon>Actinomycetes</taxon>
        <taxon>Pseudonocardiales</taxon>
        <taxon>Pseudonocardiaceae</taxon>
        <taxon>Amycolatopsis</taxon>
    </lineage>
</organism>
<dbReference type="EMBL" id="CP113836">
    <property type="protein sequence ID" value="WAL63713.1"/>
    <property type="molecule type" value="Genomic_DNA"/>
</dbReference>
<feature type="short sequence motif" description="HXTX 2" evidence="2">
    <location>
        <begin position="114"/>
        <end position="117"/>
    </location>
</feature>
<evidence type="ECO:0000313" key="5">
    <source>
        <dbReference type="Proteomes" id="UP001163203"/>
    </source>
</evidence>
<dbReference type="InterPro" id="IPR004175">
    <property type="entry name" value="RNA_CPDase"/>
</dbReference>
<proteinExistence type="inferred from homology"/>
<evidence type="ECO:0000256" key="2">
    <source>
        <dbReference type="HAMAP-Rule" id="MF_01940"/>
    </source>
</evidence>
<dbReference type="HAMAP" id="MF_01940">
    <property type="entry name" value="RNA_CPDase"/>
    <property type="match status" value="1"/>
</dbReference>
<sequence>MLLFSAVLLPEAIVASLRSHLDGLPDAGPGIRWVAPEQWHITLGFYGESGDPAEPASRAGWLRTALAGRAAPLVRLEGAGSFSHVLYVGVYSEGLAELAAAAGAEQEERPYLPHLTVARTKRMVPRELAHGLSGFASEPWEPAEAVLMRSDRTPQGAQYSVVERFPLVSRQAG</sequence>
<feature type="short sequence motif" description="HXTX 1" evidence="2">
    <location>
        <begin position="40"/>
        <end position="43"/>
    </location>
</feature>
<dbReference type="Gene3D" id="3.90.1140.10">
    <property type="entry name" value="Cyclic phosphodiesterase"/>
    <property type="match status" value="1"/>
</dbReference>
<dbReference type="RefSeq" id="WP_268753956.1">
    <property type="nucleotide sequence ID" value="NZ_CP113836.1"/>
</dbReference>
<keyword evidence="5" id="KW-1185">Reference proteome</keyword>
<protein>
    <recommendedName>
        <fullName evidence="2">RNA 2',3'-cyclic phosphodiesterase</fullName>
        <shortName evidence="2">RNA 2',3'-CPDase</shortName>
        <ecNumber evidence="2">3.1.4.58</ecNumber>
    </recommendedName>
</protein>
<dbReference type="InterPro" id="IPR009097">
    <property type="entry name" value="Cyclic_Pdiesterase"/>
</dbReference>
<dbReference type="InterPro" id="IPR014051">
    <property type="entry name" value="Phosphoesterase_HXTX"/>
</dbReference>
<dbReference type="SUPFAM" id="SSF55144">
    <property type="entry name" value="LigT-like"/>
    <property type="match status" value="1"/>
</dbReference>
<evidence type="ECO:0000313" key="4">
    <source>
        <dbReference type="EMBL" id="WAL63713.1"/>
    </source>
</evidence>
<accession>A0ABY7AYN2</accession>
<comment type="function">
    <text evidence="2">Hydrolyzes RNA 2',3'-cyclic phosphodiester to an RNA 2'-phosphomonoester.</text>
</comment>